<reference evidence="1 2" key="1">
    <citation type="submission" date="2017-08" db="EMBL/GenBank/DDBJ databases">
        <title>The complete genome sequence of Maribacter sp. B1, isolated from deep-sea sediment.</title>
        <authorList>
            <person name="Wu Y.-H."/>
            <person name="Cheng H."/>
            <person name="Xu X.-W."/>
        </authorList>
    </citation>
    <scope>NUCLEOTIDE SEQUENCE [LARGE SCALE GENOMIC DNA]</scope>
    <source>
        <strain evidence="1 2">B1</strain>
    </source>
</reference>
<gene>
    <name evidence="1" type="ORF">CJ263_10370</name>
</gene>
<proteinExistence type="predicted"/>
<dbReference type="InterPro" id="IPR029442">
    <property type="entry name" value="GyrI-like"/>
</dbReference>
<protein>
    <submittedName>
        <fullName evidence="1">Uncharacterized protein</fullName>
    </submittedName>
</protein>
<dbReference type="OrthoDB" id="1421367at2"/>
<sequence length="305" mass="35249">MKKSIKIILFIFLLFSLWYLFVKPSDYIINFESKSLPGTINQSIKLWGKGLKSTTVLKQEDPNNILQTFAFSDSVHDYHWSIIPIHDSLSKVSVRVKDNNLKNSIINRLKVPFVKTDFVKRSEKTVYNFMTVLKDHVDNFKVNIVGYEETPNKMLAYVNLSSEQYLKGQGMMDNNNFIADMLFKNKIELDGPPMLEVLHWNQEKDSITYNFGFPIKQMDTLPNLGEIKYKKLAKQKALKAIFNGNYISSDRAWYALMNYAKKNNIILKENPLEVFQNNPHMGGDSSKWVAEIYMPIDTSSTTGPF</sequence>
<dbReference type="Pfam" id="PF06445">
    <property type="entry name" value="GyrI-like"/>
    <property type="match status" value="1"/>
</dbReference>
<accession>A0A223V5J8</accession>
<organism evidence="1 2">
    <name type="scientific">Maribacter cobaltidurans</name>
    <dbReference type="NCBI Taxonomy" id="1178778"/>
    <lineage>
        <taxon>Bacteria</taxon>
        <taxon>Pseudomonadati</taxon>
        <taxon>Bacteroidota</taxon>
        <taxon>Flavobacteriia</taxon>
        <taxon>Flavobacteriales</taxon>
        <taxon>Flavobacteriaceae</taxon>
        <taxon>Maribacter</taxon>
    </lineage>
</organism>
<dbReference type="Proteomes" id="UP000215244">
    <property type="component" value="Chromosome"/>
</dbReference>
<keyword evidence="2" id="KW-1185">Reference proteome</keyword>
<name>A0A223V5J8_9FLAO</name>
<dbReference type="Gene3D" id="3.20.80.10">
    <property type="entry name" value="Regulatory factor, effector binding domain"/>
    <property type="match status" value="1"/>
</dbReference>
<dbReference type="AlphaFoldDB" id="A0A223V5J8"/>
<dbReference type="KEGG" id="marb:CJ263_10370"/>
<dbReference type="EMBL" id="CP022957">
    <property type="protein sequence ID" value="ASV30582.1"/>
    <property type="molecule type" value="Genomic_DNA"/>
</dbReference>
<dbReference type="SUPFAM" id="SSF55136">
    <property type="entry name" value="Probable bacterial effector-binding domain"/>
    <property type="match status" value="1"/>
</dbReference>
<dbReference type="RefSeq" id="WP_094997200.1">
    <property type="nucleotide sequence ID" value="NZ_BMJL01000003.1"/>
</dbReference>
<evidence type="ECO:0000313" key="2">
    <source>
        <dbReference type="Proteomes" id="UP000215244"/>
    </source>
</evidence>
<dbReference type="InterPro" id="IPR011256">
    <property type="entry name" value="Reg_factor_effector_dom_sf"/>
</dbReference>
<evidence type="ECO:0000313" key="1">
    <source>
        <dbReference type="EMBL" id="ASV30582.1"/>
    </source>
</evidence>